<dbReference type="GO" id="GO:0015159">
    <property type="term" value="F:polysaccharide transmembrane transporter activity"/>
    <property type="evidence" value="ECO:0007669"/>
    <property type="project" value="InterPro"/>
</dbReference>
<keyword evidence="15" id="KW-1133">Transmembrane helix</keyword>
<dbReference type="Pfam" id="PF22461">
    <property type="entry name" value="SLBB_2"/>
    <property type="match status" value="1"/>
</dbReference>
<dbReference type="PANTHER" id="PTHR33619">
    <property type="entry name" value="POLYSACCHARIDE EXPORT PROTEIN GFCE-RELATED"/>
    <property type="match status" value="1"/>
</dbReference>
<dbReference type="AlphaFoldDB" id="A0A101JKP4"/>
<keyword evidence="5 19" id="KW-0762">Sugar transport</keyword>
<keyword evidence="20" id="KW-1185">Reference proteome</keyword>
<evidence type="ECO:0000256" key="15">
    <source>
        <dbReference type="SAM" id="Phobius"/>
    </source>
</evidence>
<gene>
    <name evidence="19" type="ORF">ASB62_05705</name>
</gene>
<keyword evidence="12" id="KW-0564">Palmitate</keyword>
<dbReference type="Pfam" id="PF10531">
    <property type="entry name" value="SLBB"/>
    <property type="match status" value="1"/>
</dbReference>
<dbReference type="InterPro" id="IPR003715">
    <property type="entry name" value="Poly_export_N"/>
</dbReference>
<dbReference type="EMBL" id="LMBR01000133">
    <property type="protein sequence ID" value="KUL28621.1"/>
    <property type="molecule type" value="Genomic_DNA"/>
</dbReference>
<comment type="similarity">
    <text evidence="2">Belongs to the BexD/CtrA/VexA family.</text>
</comment>
<keyword evidence="11 15" id="KW-0472">Membrane</keyword>
<evidence type="ECO:0000256" key="6">
    <source>
        <dbReference type="ARBA" id="ARBA00022692"/>
    </source>
</evidence>
<feature type="domain" description="Polysaccharide export protein N-terminal" evidence="16">
    <location>
        <begin position="81"/>
        <end position="153"/>
    </location>
</feature>
<evidence type="ECO:0000256" key="1">
    <source>
        <dbReference type="ARBA" id="ARBA00004571"/>
    </source>
</evidence>
<evidence type="ECO:0000259" key="16">
    <source>
        <dbReference type="Pfam" id="PF02563"/>
    </source>
</evidence>
<evidence type="ECO:0000256" key="14">
    <source>
        <dbReference type="ARBA" id="ARBA00023288"/>
    </source>
</evidence>
<dbReference type="Pfam" id="PF02563">
    <property type="entry name" value="Poly_export"/>
    <property type="match status" value="1"/>
</dbReference>
<name>A0A101JKP4_CHLLI</name>
<evidence type="ECO:0000256" key="8">
    <source>
        <dbReference type="ARBA" id="ARBA00023047"/>
    </source>
</evidence>
<dbReference type="InterPro" id="IPR019554">
    <property type="entry name" value="Soluble_ligand-bd"/>
</dbReference>
<evidence type="ECO:0000256" key="4">
    <source>
        <dbReference type="ARBA" id="ARBA00022452"/>
    </source>
</evidence>
<dbReference type="GO" id="GO:0006811">
    <property type="term" value="P:monoatomic ion transport"/>
    <property type="evidence" value="ECO:0007669"/>
    <property type="project" value="UniProtKB-KW"/>
</dbReference>
<keyword evidence="6 15" id="KW-0812">Transmembrane</keyword>
<dbReference type="InterPro" id="IPR049712">
    <property type="entry name" value="Poly_export"/>
</dbReference>
<evidence type="ECO:0000256" key="5">
    <source>
        <dbReference type="ARBA" id="ARBA00022597"/>
    </source>
</evidence>
<dbReference type="PANTHER" id="PTHR33619:SF3">
    <property type="entry name" value="POLYSACCHARIDE EXPORT PROTEIN GFCE-RELATED"/>
    <property type="match status" value="1"/>
</dbReference>
<feature type="domain" description="Soluble ligand binding" evidence="17">
    <location>
        <begin position="160"/>
        <end position="195"/>
    </location>
</feature>
<sequence length="379" mass="42349">MQYYSSATARRKHSTRTAHPLVIICAAMHLLLLAACGSISPKETTQYAPPEKEFKADIPKKTQEFAKPSTIRDLTPIEQFSYRLGPGDILSVQVWRRPELSQENIMVSPDGNIAIPRIGNMNVLNRTPAEIQKLITARLEVLYIRPEITVRVQEFHNNKAFVLGRVTKPGVVNFPGRGTLLEALALAGGLPYQGKETFLTKCAIIRGNDIVIWIDLQDLLKNGNMALNASIMNNDVIFIPEAEDEMIYVMGEVITPGAIQLKSSMNVLKAIMLAGGMNKHANPEKIFIIRQQDLKGNVIRVNLKNLLEKGDFAKNYTLMPEDIVFVSPSGMAKFNYTLEKLIPALQVLNLGIDNFESFGLMQELRRKLWGQEGFVNSSE</sequence>
<evidence type="ECO:0000256" key="10">
    <source>
        <dbReference type="ARBA" id="ARBA00023114"/>
    </source>
</evidence>
<feature type="transmembrane region" description="Helical" evidence="15">
    <location>
        <begin position="21"/>
        <end position="40"/>
    </location>
</feature>
<reference evidence="19 20" key="1">
    <citation type="submission" date="2015-10" db="EMBL/GenBank/DDBJ databases">
        <title>Draft Genome Sequence of Chlorobium limicola strain Frasassi Growing under Artificial Lighting in the Frasassi Cave System.</title>
        <authorList>
            <person name="Mansor M."/>
            <person name="Macalady J."/>
        </authorList>
    </citation>
    <scope>NUCLEOTIDE SEQUENCE [LARGE SCALE GENOMIC DNA]</scope>
    <source>
        <strain evidence="19 20">Frasassi</strain>
    </source>
</reference>
<evidence type="ECO:0000313" key="20">
    <source>
        <dbReference type="Proteomes" id="UP000053937"/>
    </source>
</evidence>
<protein>
    <submittedName>
        <fullName evidence="19">Sugar transporter</fullName>
    </submittedName>
</protein>
<proteinExistence type="inferred from homology"/>
<evidence type="ECO:0000256" key="13">
    <source>
        <dbReference type="ARBA" id="ARBA00023237"/>
    </source>
</evidence>
<keyword evidence="10" id="KW-0626">Porin</keyword>
<dbReference type="Gene3D" id="3.10.560.10">
    <property type="entry name" value="Outer membrane lipoprotein wza domain like"/>
    <property type="match status" value="2"/>
</dbReference>
<comment type="subcellular location">
    <subcellularLocation>
        <location evidence="1">Cell outer membrane</location>
        <topology evidence="1">Multi-pass membrane protein</topology>
    </subcellularLocation>
</comment>
<organism evidence="19 20">
    <name type="scientific">Chlorobium limicola</name>
    <dbReference type="NCBI Taxonomy" id="1092"/>
    <lineage>
        <taxon>Bacteria</taxon>
        <taxon>Pseudomonadati</taxon>
        <taxon>Chlorobiota</taxon>
        <taxon>Chlorobiia</taxon>
        <taxon>Chlorobiales</taxon>
        <taxon>Chlorobiaceae</taxon>
        <taxon>Chlorobium/Pelodictyon group</taxon>
        <taxon>Chlorobium</taxon>
    </lineage>
</organism>
<keyword evidence="8" id="KW-0625">Polysaccharide transport</keyword>
<evidence type="ECO:0000256" key="9">
    <source>
        <dbReference type="ARBA" id="ARBA00023065"/>
    </source>
</evidence>
<keyword evidence="7" id="KW-0732">Signal</keyword>
<evidence type="ECO:0000256" key="2">
    <source>
        <dbReference type="ARBA" id="ARBA00009450"/>
    </source>
</evidence>
<evidence type="ECO:0000256" key="12">
    <source>
        <dbReference type="ARBA" id="ARBA00023139"/>
    </source>
</evidence>
<evidence type="ECO:0000256" key="3">
    <source>
        <dbReference type="ARBA" id="ARBA00022448"/>
    </source>
</evidence>
<accession>A0A101JKP4</accession>
<dbReference type="Gene3D" id="3.30.1950.10">
    <property type="entry name" value="wza like domain"/>
    <property type="match status" value="1"/>
</dbReference>
<keyword evidence="4" id="KW-1134">Transmembrane beta strand</keyword>
<keyword evidence="3" id="KW-0813">Transport</keyword>
<evidence type="ECO:0000313" key="19">
    <source>
        <dbReference type="EMBL" id="KUL28621.1"/>
    </source>
</evidence>
<evidence type="ECO:0000256" key="11">
    <source>
        <dbReference type="ARBA" id="ARBA00023136"/>
    </source>
</evidence>
<dbReference type="GO" id="GO:0009279">
    <property type="term" value="C:cell outer membrane"/>
    <property type="evidence" value="ECO:0007669"/>
    <property type="project" value="UniProtKB-SubCell"/>
</dbReference>
<dbReference type="InterPro" id="IPR054765">
    <property type="entry name" value="SLBB_dom"/>
</dbReference>
<evidence type="ECO:0000259" key="18">
    <source>
        <dbReference type="Pfam" id="PF22461"/>
    </source>
</evidence>
<comment type="caution">
    <text evidence="19">The sequence shown here is derived from an EMBL/GenBank/DDBJ whole genome shotgun (WGS) entry which is preliminary data.</text>
</comment>
<feature type="domain" description="SLBB" evidence="18">
    <location>
        <begin position="247"/>
        <end position="326"/>
    </location>
</feature>
<keyword evidence="13" id="KW-0998">Cell outer membrane</keyword>
<dbReference type="OrthoDB" id="9808948at2"/>
<evidence type="ECO:0000259" key="17">
    <source>
        <dbReference type="Pfam" id="PF10531"/>
    </source>
</evidence>
<dbReference type="GO" id="GO:0046930">
    <property type="term" value="C:pore complex"/>
    <property type="evidence" value="ECO:0007669"/>
    <property type="project" value="UniProtKB-KW"/>
</dbReference>
<dbReference type="GO" id="GO:0015288">
    <property type="term" value="F:porin activity"/>
    <property type="evidence" value="ECO:0007669"/>
    <property type="project" value="UniProtKB-KW"/>
</dbReference>
<evidence type="ECO:0000256" key="7">
    <source>
        <dbReference type="ARBA" id="ARBA00022729"/>
    </source>
</evidence>
<keyword evidence="14" id="KW-0449">Lipoprotein</keyword>
<keyword evidence="9" id="KW-0406">Ion transport</keyword>
<dbReference type="Proteomes" id="UP000053937">
    <property type="component" value="Unassembled WGS sequence"/>
</dbReference>